<protein>
    <submittedName>
        <fullName evidence="1">Uncharacterized protein</fullName>
    </submittedName>
</protein>
<evidence type="ECO:0000313" key="2">
    <source>
        <dbReference type="Proteomes" id="UP001444661"/>
    </source>
</evidence>
<gene>
    <name evidence="1" type="ORF">PG993_007420</name>
</gene>
<proteinExistence type="predicted"/>
<organism evidence="1 2">
    <name type="scientific">Apiospora rasikravindrae</name>
    <dbReference type="NCBI Taxonomy" id="990691"/>
    <lineage>
        <taxon>Eukaryota</taxon>
        <taxon>Fungi</taxon>
        <taxon>Dikarya</taxon>
        <taxon>Ascomycota</taxon>
        <taxon>Pezizomycotina</taxon>
        <taxon>Sordariomycetes</taxon>
        <taxon>Xylariomycetidae</taxon>
        <taxon>Amphisphaeriales</taxon>
        <taxon>Apiosporaceae</taxon>
        <taxon>Apiospora</taxon>
    </lineage>
</organism>
<reference evidence="1 2" key="1">
    <citation type="submission" date="2023-01" db="EMBL/GenBank/DDBJ databases">
        <title>Analysis of 21 Apiospora genomes using comparative genomics revels a genus with tremendous synthesis potential of carbohydrate active enzymes and secondary metabolites.</title>
        <authorList>
            <person name="Sorensen T."/>
        </authorList>
    </citation>
    <scope>NUCLEOTIDE SEQUENCE [LARGE SCALE GENOMIC DNA]</scope>
    <source>
        <strain evidence="1 2">CBS 33761</strain>
    </source>
</reference>
<sequence>MSRLPFDIFLEAEDINYAMAYRWLKQQRGGPIYQNSEVNYLIILANLSIAAERFSRDSRGPEVMEDIMEQTREGLWLRLGIKESSPEHRNASSRTIKQTPLAKQCRIILRGLHKAHDEFDHYPIDVEGQWLLGNMYSRRELAEITGKKPANMNCPPKKQMVFFR</sequence>
<comment type="caution">
    <text evidence="1">The sequence shown here is derived from an EMBL/GenBank/DDBJ whole genome shotgun (WGS) entry which is preliminary data.</text>
</comment>
<evidence type="ECO:0000313" key="1">
    <source>
        <dbReference type="EMBL" id="KAK8039009.1"/>
    </source>
</evidence>
<dbReference type="EMBL" id="JAQQWK010000006">
    <property type="protein sequence ID" value="KAK8039009.1"/>
    <property type="molecule type" value="Genomic_DNA"/>
</dbReference>
<keyword evidence="2" id="KW-1185">Reference proteome</keyword>
<name>A0ABR1SXG7_9PEZI</name>
<dbReference type="Proteomes" id="UP001444661">
    <property type="component" value="Unassembled WGS sequence"/>
</dbReference>
<accession>A0ABR1SXG7</accession>